<dbReference type="EMBL" id="JBBUTG010000026">
    <property type="protein sequence ID" value="MEK8034271.1"/>
    <property type="molecule type" value="Genomic_DNA"/>
</dbReference>
<dbReference type="Pfam" id="PF05101">
    <property type="entry name" value="VirB3"/>
    <property type="match status" value="1"/>
</dbReference>
<feature type="transmembrane region" description="Helical" evidence="5">
    <location>
        <begin position="21"/>
        <end position="41"/>
    </location>
</feature>
<name>A0ABU9BWB7_9BURK</name>
<comment type="caution">
    <text evidence="6">The sequence shown here is derived from an EMBL/GenBank/DDBJ whole genome shotgun (WGS) entry which is preliminary data.</text>
</comment>
<keyword evidence="2 5" id="KW-0812">Transmembrane</keyword>
<sequence>MDTIKEQIFKGATRPAMKAGVPLMALLVFIPVILVGAWGAVLSGKPWVIAVTFLIVIPAYVWMWMVTRKDDQRLFQMWIKLRLTLMNPNRGLWKSRSYAPHQLGKDCK</sequence>
<protein>
    <submittedName>
        <fullName evidence="6">VirB3 family type IV secretion system protein</fullName>
    </submittedName>
</protein>
<comment type="subcellular location">
    <subcellularLocation>
        <location evidence="1">Membrane</location>
    </subcellularLocation>
</comment>
<evidence type="ECO:0000256" key="2">
    <source>
        <dbReference type="ARBA" id="ARBA00022692"/>
    </source>
</evidence>
<evidence type="ECO:0000313" key="6">
    <source>
        <dbReference type="EMBL" id="MEK8034271.1"/>
    </source>
</evidence>
<keyword evidence="7" id="KW-1185">Reference proteome</keyword>
<keyword evidence="3 5" id="KW-1133">Transmembrane helix</keyword>
<feature type="transmembrane region" description="Helical" evidence="5">
    <location>
        <begin position="47"/>
        <end position="67"/>
    </location>
</feature>
<gene>
    <name evidence="6" type="ORF">AACH06_25880</name>
</gene>
<dbReference type="InterPro" id="IPR007792">
    <property type="entry name" value="T4SS_VirB3/TrbD/AvhB"/>
</dbReference>
<evidence type="ECO:0000256" key="1">
    <source>
        <dbReference type="ARBA" id="ARBA00004370"/>
    </source>
</evidence>
<organism evidence="6 7">
    <name type="scientific">Ideonella lacteola</name>
    <dbReference type="NCBI Taxonomy" id="2984193"/>
    <lineage>
        <taxon>Bacteria</taxon>
        <taxon>Pseudomonadati</taxon>
        <taxon>Pseudomonadota</taxon>
        <taxon>Betaproteobacteria</taxon>
        <taxon>Burkholderiales</taxon>
        <taxon>Sphaerotilaceae</taxon>
        <taxon>Ideonella</taxon>
    </lineage>
</organism>
<evidence type="ECO:0000256" key="4">
    <source>
        <dbReference type="ARBA" id="ARBA00023136"/>
    </source>
</evidence>
<dbReference type="Proteomes" id="UP001371218">
    <property type="component" value="Unassembled WGS sequence"/>
</dbReference>
<dbReference type="RefSeq" id="WP_341428698.1">
    <property type="nucleotide sequence ID" value="NZ_JBBUTG010000026.1"/>
</dbReference>
<accession>A0ABU9BWB7</accession>
<evidence type="ECO:0000256" key="3">
    <source>
        <dbReference type="ARBA" id="ARBA00022989"/>
    </source>
</evidence>
<proteinExistence type="predicted"/>
<reference evidence="6 7" key="1">
    <citation type="submission" date="2024-04" db="EMBL/GenBank/DDBJ databases">
        <title>Novel species of the genus Ideonella isolated from streams.</title>
        <authorList>
            <person name="Lu H."/>
        </authorList>
    </citation>
    <scope>NUCLEOTIDE SEQUENCE [LARGE SCALE GENOMIC DNA]</scope>
    <source>
        <strain evidence="6 7">DXS29W</strain>
    </source>
</reference>
<keyword evidence="4 5" id="KW-0472">Membrane</keyword>
<evidence type="ECO:0000313" key="7">
    <source>
        <dbReference type="Proteomes" id="UP001371218"/>
    </source>
</evidence>
<evidence type="ECO:0000256" key="5">
    <source>
        <dbReference type="SAM" id="Phobius"/>
    </source>
</evidence>